<keyword evidence="2" id="KW-1185">Reference proteome</keyword>
<name>A0ABU4W5R5_9HYPH</name>
<dbReference type="RefSeq" id="WP_320188513.1">
    <property type="nucleotide sequence ID" value="NZ_CP192764.1"/>
</dbReference>
<evidence type="ECO:0000313" key="1">
    <source>
        <dbReference type="EMBL" id="MDX8331967.1"/>
    </source>
</evidence>
<sequence length="141" mass="15147">MSEFQKITLGLHSSHDNAANVICDVGHGAPSDMISILSISRTAVETVFAASGMIASPLPSQANGHSRDQLTDHRTMRVVRFVENLFVRGAGQSQYPSPTAAFPSRTHDIPMARAMGGLSPTVLSICGATYEEYRTCNRLPS</sequence>
<gene>
    <name evidence="1" type="ORF">RMS29_22390</name>
</gene>
<proteinExistence type="predicted"/>
<evidence type="ECO:0000313" key="2">
    <source>
        <dbReference type="Proteomes" id="UP001277561"/>
    </source>
</evidence>
<protein>
    <submittedName>
        <fullName evidence="1">Uncharacterized protein</fullName>
    </submittedName>
</protein>
<organism evidence="1 2">
    <name type="scientific">Agrobacterium rosae</name>
    <dbReference type="NCBI Taxonomy" id="1972867"/>
    <lineage>
        <taxon>Bacteria</taxon>
        <taxon>Pseudomonadati</taxon>
        <taxon>Pseudomonadota</taxon>
        <taxon>Alphaproteobacteria</taxon>
        <taxon>Hyphomicrobiales</taxon>
        <taxon>Rhizobiaceae</taxon>
        <taxon>Rhizobium/Agrobacterium group</taxon>
        <taxon>Agrobacterium</taxon>
    </lineage>
</organism>
<accession>A0ABU4W5R5</accession>
<reference evidence="1" key="1">
    <citation type="journal article" date="2023" name="Phytobiomes J">
        <title>Deciphering the key players within the bacterial microbiota associated with aerial crown gall tumors on rhododendron: Insights into the gallobiome.</title>
        <authorList>
            <person name="Kuzmanovic N."/>
            <person name="Nesme J."/>
            <person name="Wolf J."/>
            <person name="Neumann-Schaal M."/>
            <person name="Petersen J."/>
            <person name="Fernandez-Gnecco G."/>
            <person name="Sproeer C."/>
            <person name="Bunk B."/>
            <person name="Overmann J."/>
            <person name="Sorensen S.J."/>
            <person name="Idczak E."/>
            <person name="Smalla K."/>
        </authorList>
    </citation>
    <scope>NUCLEOTIDE SEQUENCE [LARGE SCALE GENOMIC DNA]</scope>
    <source>
        <strain evidence="1">Rho-14.1</strain>
    </source>
</reference>
<dbReference type="EMBL" id="JAVRAD010000013">
    <property type="protein sequence ID" value="MDX8331967.1"/>
    <property type="molecule type" value="Genomic_DNA"/>
</dbReference>
<comment type="caution">
    <text evidence="1">The sequence shown here is derived from an EMBL/GenBank/DDBJ whole genome shotgun (WGS) entry which is preliminary data.</text>
</comment>
<dbReference type="Proteomes" id="UP001277561">
    <property type="component" value="Unassembled WGS sequence"/>
</dbReference>